<evidence type="ECO:0000313" key="2">
    <source>
        <dbReference type="EMBL" id="CAE0709504.1"/>
    </source>
</evidence>
<reference evidence="2" key="1">
    <citation type="submission" date="2021-01" db="EMBL/GenBank/DDBJ databases">
        <authorList>
            <person name="Corre E."/>
            <person name="Pelletier E."/>
            <person name="Niang G."/>
            <person name="Scheremetjew M."/>
            <person name="Finn R."/>
            <person name="Kale V."/>
            <person name="Holt S."/>
            <person name="Cochrane G."/>
            <person name="Meng A."/>
            <person name="Brown T."/>
            <person name="Cohen L."/>
        </authorList>
    </citation>
    <scope>NUCLEOTIDE SEQUENCE</scope>
    <source>
        <strain evidence="2">10249 10 AB</strain>
    </source>
</reference>
<evidence type="ECO:0000256" key="1">
    <source>
        <dbReference type="SAM" id="MobiDB-lite"/>
    </source>
</evidence>
<gene>
    <name evidence="2" type="ORF">PAUS00366_LOCUS2224</name>
    <name evidence="3" type="ORF">PAUS00366_LOCUS2225</name>
</gene>
<protein>
    <submittedName>
        <fullName evidence="2">Uncharacterized protein</fullName>
    </submittedName>
</protein>
<evidence type="ECO:0000313" key="3">
    <source>
        <dbReference type="EMBL" id="CAE0709505.1"/>
    </source>
</evidence>
<sequence>MTPTKRKNESGSNDDPVSKKSKTVKKKLSSTDKKNSGSINTANGEFRMLDLEDIHGKLEAVCKKVPLIPKGNFVISNDEENGEPIIDENATREWAAQMQVTLEEFNLYSCCVGTATYKWGTERSGAGDQNLNLLMSEMSSSQEQISSSVTPRLTNLLAPVVDLVIEKTVTYQQQTTNDNHNEKGDTDADNDTKQSMIEVKENHFTAKLVDPAFLSLCHKILARNAPMLRHVVLSNFHKILRAMKDFLKAQKNDQQHSRSFTY</sequence>
<dbReference type="AlphaFoldDB" id="A0A6U9VYV5"/>
<accession>A0A6U9VYV5</accession>
<feature type="region of interest" description="Disordered" evidence="1">
    <location>
        <begin position="1"/>
        <end position="41"/>
    </location>
</feature>
<dbReference type="EMBL" id="HBIX01002943">
    <property type="protein sequence ID" value="CAE0709505.1"/>
    <property type="molecule type" value="Transcribed_RNA"/>
</dbReference>
<name>A0A6U9VYV5_9STRA</name>
<feature type="compositionally biased region" description="Basic residues" evidence="1">
    <location>
        <begin position="19"/>
        <end position="28"/>
    </location>
</feature>
<organism evidence="2">
    <name type="scientific">Pseudo-nitzschia australis</name>
    <dbReference type="NCBI Taxonomy" id="44445"/>
    <lineage>
        <taxon>Eukaryota</taxon>
        <taxon>Sar</taxon>
        <taxon>Stramenopiles</taxon>
        <taxon>Ochrophyta</taxon>
        <taxon>Bacillariophyta</taxon>
        <taxon>Bacillariophyceae</taxon>
        <taxon>Bacillariophycidae</taxon>
        <taxon>Bacillariales</taxon>
        <taxon>Bacillariaceae</taxon>
        <taxon>Pseudo-nitzschia</taxon>
    </lineage>
</organism>
<proteinExistence type="predicted"/>
<dbReference type="EMBL" id="HBIX01002942">
    <property type="protein sequence ID" value="CAE0709504.1"/>
    <property type="molecule type" value="Transcribed_RNA"/>
</dbReference>